<dbReference type="AlphaFoldDB" id="A0A0P0C6W1"/>
<evidence type="ECO:0000313" key="2">
    <source>
        <dbReference type="EMBL" id="ALJ00765.1"/>
    </source>
</evidence>
<keyword evidence="1" id="KW-0472">Membrane</keyword>
<feature type="transmembrane region" description="Helical" evidence="1">
    <location>
        <begin position="163"/>
        <end position="180"/>
    </location>
</feature>
<dbReference type="OrthoDB" id="1424919at2"/>
<dbReference type="Proteomes" id="UP000061382">
    <property type="component" value="Chromosome"/>
</dbReference>
<dbReference type="PATRIC" id="fig|512763.3.peg.4268"/>
<keyword evidence="1" id="KW-0812">Transmembrane</keyword>
<evidence type="ECO:0000256" key="1">
    <source>
        <dbReference type="SAM" id="Phobius"/>
    </source>
</evidence>
<gene>
    <name evidence="2" type="ORF">DC20_19470</name>
</gene>
<dbReference type="EMBL" id="CP012643">
    <property type="protein sequence ID" value="ALJ00765.1"/>
    <property type="molecule type" value="Genomic_DNA"/>
</dbReference>
<evidence type="ECO:0000313" key="3">
    <source>
        <dbReference type="Proteomes" id="UP000061382"/>
    </source>
</evidence>
<keyword evidence="3" id="KW-1185">Reference proteome</keyword>
<keyword evidence="1" id="KW-1133">Transmembrane helix</keyword>
<reference evidence="2 3" key="1">
    <citation type="submission" date="2015-08" db="EMBL/GenBank/DDBJ databases">
        <title>Complete genome sequence of Rufibacter tibetensis strain 1351t, a radiation-resistant bacterium from tibet plateau.</title>
        <authorList>
            <person name="Dai J."/>
        </authorList>
    </citation>
    <scope>NUCLEOTIDE SEQUENCE [LARGE SCALE GENOMIC DNA]</scope>
    <source>
        <strain evidence="2 3">1351</strain>
    </source>
</reference>
<name>A0A0P0C6W1_9BACT</name>
<proteinExistence type="predicted"/>
<organism evidence="2 3">
    <name type="scientific">Rufibacter tibetensis</name>
    <dbReference type="NCBI Taxonomy" id="512763"/>
    <lineage>
        <taxon>Bacteria</taxon>
        <taxon>Pseudomonadati</taxon>
        <taxon>Bacteroidota</taxon>
        <taxon>Cytophagia</taxon>
        <taxon>Cytophagales</taxon>
        <taxon>Hymenobacteraceae</taxon>
        <taxon>Rufibacter</taxon>
    </lineage>
</organism>
<dbReference type="RefSeq" id="WP_062545371.1">
    <property type="nucleotide sequence ID" value="NZ_CP012643.1"/>
</dbReference>
<sequence length="185" mass="21687">MSLNSSLNPSANVNELYSLIRNKVWIIINWIEEDSVAFIFKDKKNLIINRKGKVEETTWEYIGNDILIIKTNDKRYAFKIELRTDSILVFKFEGKNEFTILVNEPFFKQGITEADDVCKYLSESYLKEKSTISQNSNFQEVITKVASYLYHHNAYSSRRKDRLYAIWILVMIVISVLIALNKELN</sequence>
<dbReference type="KEGG" id="rti:DC20_19470"/>
<accession>A0A0P0C6W1</accession>
<protein>
    <submittedName>
        <fullName evidence="2">Uncharacterized protein</fullName>
    </submittedName>
</protein>